<accession>A0A328YIG7</accession>
<organism evidence="1 2">
    <name type="scientific">Flavobacterium aciduliphilum</name>
    <dbReference type="NCBI Taxonomy" id="1101402"/>
    <lineage>
        <taxon>Bacteria</taxon>
        <taxon>Pseudomonadati</taxon>
        <taxon>Bacteroidota</taxon>
        <taxon>Flavobacteriia</taxon>
        <taxon>Flavobacteriales</taxon>
        <taxon>Flavobacteriaceae</taxon>
        <taxon>Flavobacterium</taxon>
    </lineage>
</organism>
<proteinExistence type="predicted"/>
<keyword evidence="2" id="KW-1185">Reference proteome</keyword>
<sequence length="383" mass="44255">MKKLIILTLLLIVASCGVRQTRESLSSGDYDTAIQTAVENLRNRKDAKGKQDYIYLLEEAFAKVKMRDLQNISIWTKEGNPSNSEKIYKTYLQLHQRQEIIKPLLPLYLIKENKEATFDFSDYSDALVNSKNSYSKFLYDNSKALLATKDKMNFRRAYTDLNFLNSLNPGYKDVSSLLTSAKYKGTDFVIVSTKNETNVVIPIRLENDLLNFSTLGLNDDWTVYHSTRQKDLDYDYSIILNFRQISISPEQLKEKEVIKEKQVKDGTKPLLDAQGHEVKDNQGHTIMIDNMKTIRATIYESRQLKNCAITAKIDYVDCKTNQLINSYPLTSEFVFENIYSRYNGDKNACESDYFPFFDKKSIPFPSNEQMIFDCGEDVKTKLK</sequence>
<dbReference type="AlphaFoldDB" id="A0A328YIG7"/>
<gene>
    <name evidence="1" type="ORF">CLV55_11315</name>
</gene>
<dbReference type="PROSITE" id="PS51257">
    <property type="entry name" value="PROKAR_LIPOPROTEIN"/>
    <property type="match status" value="1"/>
</dbReference>
<evidence type="ECO:0000313" key="2">
    <source>
        <dbReference type="Proteomes" id="UP000248840"/>
    </source>
</evidence>
<dbReference type="EMBL" id="QLSZ01000013">
    <property type="protein sequence ID" value="RAR70026.1"/>
    <property type="molecule type" value="Genomic_DNA"/>
</dbReference>
<dbReference type="RefSeq" id="WP_112113997.1">
    <property type="nucleotide sequence ID" value="NZ_QLSZ01000013.1"/>
</dbReference>
<evidence type="ECO:0008006" key="3">
    <source>
        <dbReference type="Google" id="ProtNLM"/>
    </source>
</evidence>
<reference evidence="1 2" key="1">
    <citation type="submission" date="2018-06" db="EMBL/GenBank/DDBJ databases">
        <title>Genomic Encyclopedia of Archaeal and Bacterial Type Strains, Phase II (KMG-II): from individual species to whole genera.</title>
        <authorList>
            <person name="Goeker M."/>
        </authorList>
    </citation>
    <scope>NUCLEOTIDE SEQUENCE [LARGE SCALE GENOMIC DNA]</scope>
    <source>
        <strain evidence="1 2">DSM 25663</strain>
    </source>
</reference>
<name>A0A328YIG7_9FLAO</name>
<dbReference type="OrthoDB" id="1489643at2"/>
<comment type="caution">
    <text evidence="1">The sequence shown here is derived from an EMBL/GenBank/DDBJ whole genome shotgun (WGS) entry which is preliminary data.</text>
</comment>
<dbReference type="Proteomes" id="UP000248840">
    <property type="component" value="Unassembled WGS sequence"/>
</dbReference>
<evidence type="ECO:0000313" key="1">
    <source>
        <dbReference type="EMBL" id="RAR70026.1"/>
    </source>
</evidence>
<protein>
    <recommendedName>
        <fullName evidence="3">Lipoprotein</fullName>
    </recommendedName>
</protein>